<dbReference type="VEuPathDB" id="VectorBase:GPPI014866"/>
<feature type="transmembrane region" description="Helical" evidence="1">
    <location>
        <begin position="41"/>
        <end position="64"/>
    </location>
</feature>
<dbReference type="EMBL" id="JXJN01006773">
    <property type="status" value="NOT_ANNOTATED_CDS"/>
    <property type="molecule type" value="Genomic_DNA"/>
</dbReference>
<proteinExistence type="predicted"/>
<protein>
    <submittedName>
        <fullName evidence="2">Uncharacterized protein</fullName>
    </submittedName>
</protein>
<organism evidence="2 3">
    <name type="scientific">Glossina palpalis gambiensis</name>
    <dbReference type="NCBI Taxonomy" id="67801"/>
    <lineage>
        <taxon>Eukaryota</taxon>
        <taxon>Metazoa</taxon>
        <taxon>Ecdysozoa</taxon>
        <taxon>Arthropoda</taxon>
        <taxon>Hexapoda</taxon>
        <taxon>Insecta</taxon>
        <taxon>Pterygota</taxon>
        <taxon>Neoptera</taxon>
        <taxon>Endopterygota</taxon>
        <taxon>Diptera</taxon>
        <taxon>Brachycera</taxon>
        <taxon>Muscomorpha</taxon>
        <taxon>Hippoboscoidea</taxon>
        <taxon>Glossinidae</taxon>
        <taxon>Glossina</taxon>
    </lineage>
</organism>
<keyword evidence="1" id="KW-1133">Transmembrane helix</keyword>
<dbReference type="Pfam" id="PF05281">
    <property type="entry name" value="Secretogranin_V"/>
    <property type="match status" value="1"/>
</dbReference>
<reference evidence="2" key="2">
    <citation type="submission" date="2020-05" db="UniProtKB">
        <authorList>
            <consortium name="EnsemblMetazoa"/>
        </authorList>
    </citation>
    <scope>IDENTIFICATION</scope>
    <source>
        <strain evidence="2">IAEA</strain>
    </source>
</reference>
<name>A0A1B0B0K6_9MUSC</name>
<reference evidence="3" key="1">
    <citation type="submission" date="2015-01" db="EMBL/GenBank/DDBJ databases">
        <authorList>
            <person name="Aksoy S."/>
            <person name="Warren W."/>
            <person name="Wilson R.K."/>
        </authorList>
    </citation>
    <scope>NUCLEOTIDE SEQUENCE [LARGE SCALE GENOMIC DNA]</scope>
    <source>
        <strain evidence="3">IAEA</strain>
    </source>
</reference>
<dbReference type="STRING" id="67801.A0A1B0B0K6"/>
<dbReference type="AlphaFoldDB" id="A0A1B0B0K6"/>
<keyword evidence="3" id="KW-1185">Reference proteome</keyword>
<evidence type="ECO:0000256" key="1">
    <source>
        <dbReference type="SAM" id="Phobius"/>
    </source>
</evidence>
<accession>A0A1B0B0K6</accession>
<dbReference type="GO" id="GO:0007218">
    <property type="term" value="P:neuropeptide signaling pathway"/>
    <property type="evidence" value="ECO:0007669"/>
    <property type="project" value="InterPro"/>
</dbReference>
<sequence length="108" mass="12533">MGTNINHKMLQYIWLRLDDDTVSNYFDIYGDLPKGVDLVKIYPMIMNFAICFRLLQILPVLMVMTKHKVAFQNLKTPLFSREYQAAQDCTCDNEHMFDCGGHDKGIPI</sequence>
<keyword evidence="1" id="KW-0812">Transmembrane</keyword>
<keyword evidence="1" id="KW-0472">Membrane</keyword>
<dbReference type="Proteomes" id="UP000092460">
    <property type="component" value="Unassembled WGS sequence"/>
</dbReference>
<dbReference type="GO" id="GO:0030141">
    <property type="term" value="C:secretory granule"/>
    <property type="evidence" value="ECO:0007669"/>
    <property type="project" value="InterPro"/>
</dbReference>
<evidence type="ECO:0000313" key="2">
    <source>
        <dbReference type="EnsemblMetazoa" id="GPPI014866-PA"/>
    </source>
</evidence>
<evidence type="ECO:0000313" key="3">
    <source>
        <dbReference type="Proteomes" id="UP000092460"/>
    </source>
</evidence>
<dbReference type="EnsemblMetazoa" id="GPPI014866-RA">
    <property type="protein sequence ID" value="GPPI014866-PA"/>
    <property type="gene ID" value="GPPI014866"/>
</dbReference>
<dbReference type="EMBL" id="JXJN01006772">
    <property type="status" value="NOT_ANNOTATED_CDS"/>
    <property type="molecule type" value="Genomic_DNA"/>
</dbReference>
<dbReference type="InterPro" id="IPR007945">
    <property type="entry name" value="Secretogranin_V"/>
</dbReference>